<evidence type="ECO:0000313" key="2">
    <source>
        <dbReference type="Proteomes" id="UP000078340"/>
    </source>
</evidence>
<proteinExistence type="predicted"/>
<evidence type="ECO:0000313" key="1">
    <source>
        <dbReference type="EMBL" id="OAQ94890.1"/>
    </source>
</evidence>
<protein>
    <submittedName>
        <fullName evidence="1">Uncharacterized protein</fullName>
    </submittedName>
</protein>
<sequence length="191" mass="21307">MWRLFTLPRPRTWSALLRFPKRAWPASGRAIACQTPRCHFKVRAITPKIRQISPRSLQCLTSDLPPATHSYVTPQTSGGVLGSVQAPNGVECQTATCDSVPQSISRCMPKAIACHRRQPAPVHMCWQRVNGKAPLITRGSGDMQLHLWSENGADNRFEPGQNRVIPQLVFRQLNVNRYLVSLLLAATPGYD</sequence>
<comment type="caution">
    <text evidence="1">The sequence shown here is derived from an EMBL/GenBank/DDBJ whole genome shotgun (WGS) entry which is preliminary data.</text>
</comment>
<dbReference type="EMBL" id="LSBI01000001">
    <property type="protein sequence ID" value="OAQ94890.1"/>
    <property type="molecule type" value="Genomic_DNA"/>
</dbReference>
<dbReference type="AlphaFoldDB" id="A0A179HZY2"/>
<name>A0A179HZY2_PURLI</name>
<reference evidence="1 2" key="1">
    <citation type="submission" date="2016-02" db="EMBL/GenBank/DDBJ databases">
        <title>Biosynthesis of antibiotic leucinostatins and their inhibition on Phytophthora in bio-control Purpureocillium lilacinum.</title>
        <authorList>
            <person name="Wang G."/>
            <person name="Liu Z."/>
            <person name="Lin R."/>
            <person name="Li E."/>
            <person name="Mao Z."/>
            <person name="Ling J."/>
            <person name="Yin W."/>
            <person name="Xie B."/>
        </authorList>
    </citation>
    <scope>NUCLEOTIDE SEQUENCE [LARGE SCALE GENOMIC DNA]</scope>
    <source>
        <strain evidence="1">PLFJ-1</strain>
    </source>
</reference>
<gene>
    <name evidence="1" type="ORF">VFPFJ_00999</name>
</gene>
<dbReference type="Proteomes" id="UP000078340">
    <property type="component" value="Unassembled WGS sequence"/>
</dbReference>
<accession>A0A179HZY2</accession>
<organism evidence="1 2">
    <name type="scientific">Purpureocillium lilacinum</name>
    <name type="common">Paecilomyces lilacinus</name>
    <dbReference type="NCBI Taxonomy" id="33203"/>
    <lineage>
        <taxon>Eukaryota</taxon>
        <taxon>Fungi</taxon>
        <taxon>Dikarya</taxon>
        <taxon>Ascomycota</taxon>
        <taxon>Pezizomycotina</taxon>
        <taxon>Sordariomycetes</taxon>
        <taxon>Hypocreomycetidae</taxon>
        <taxon>Hypocreales</taxon>
        <taxon>Ophiocordycipitaceae</taxon>
        <taxon>Purpureocillium</taxon>
    </lineage>
</organism>